<evidence type="ECO:0000313" key="1">
    <source>
        <dbReference type="EMBL" id="CAH2241976.1"/>
    </source>
</evidence>
<organism evidence="1 2">
    <name type="scientific">Pararge aegeria aegeria</name>
    <dbReference type="NCBI Taxonomy" id="348720"/>
    <lineage>
        <taxon>Eukaryota</taxon>
        <taxon>Metazoa</taxon>
        <taxon>Ecdysozoa</taxon>
        <taxon>Arthropoda</taxon>
        <taxon>Hexapoda</taxon>
        <taxon>Insecta</taxon>
        <taxon>Pterygota</taxon>
        <taxon>Neoptera</taxon>
        <taxon>Endopterygota</taxon>
        <taxon>Lepidoptera</taxon>
        <taxon>Glossata</taxon>
        <taxon>Ditrysia</taxon>
        <taxon>Papilionoidea</taxon>
        <taxon>Nymphalidae</taxon>
        <taxon>Satyrinae</taxon>
        <taxon>Satyrini</taxon>
        <taxon>Parargina</taxon>
        <taxon>Pararge</taxon>
    </lineage>
</organism>
<dbReference type="AlphaFoldDB" id="A0A8S4RWQ5"/>
<dbReference type="Proteomes" id="UP000838756">
    <property type="component" value="Unassembled WGS sequence"/>
</dbReference>
<accession>A0A8S4RWQ5</accession>
<keyword evidence="2" id="KW-1185">Reference proteome</keyword>
<gene>
    <name evidence="1" type="primary">jg9093</name>
    <name evidence="1" type="ORF">PAEG_LOCUS18354</name>
</gene>
<reference evidence="1" key="1">
    <citation type="submission" date="2022-03" db="EMBL/GenBank/DDBJ databases">
        <authorList>
            <person name="Lindestad O."/>
        </authorList>
    </citation>
    <scope>NUCLEOTIDE SEQUENCE</scope>
</reference>
<proteinExistence type="predicted"/>
<name>A0A8S4RWQ5_9NEOP</name>
<evidence type="ECO:0000313" key="2">
    <source>
        <dbReference type="Proteomes" id="UP000838756"/>
    </source>
</evidence>
<sequence length="207" mass="22726">MSHHLSFEFWHSSIVSDLGHHEGYNCVNVVEQNPETVTGADEFADRIRDGVASLKSRIEEAKNFLSELRAKVVNNNTPAATPVQVVDNSVNGVSVVDNNPAPGNLVDVVDSGFSQPGANLDIVDPGFYISPQPNVRPPRRHNSKNNSKSQGIWDNGVMHAYYIINTKVCEDGCIDVYSLLPIPVFTIVSRRTHGCVEANKQDFSNPN</sequence>
<comment type="caution">
    <text evidence="1">The sequence shown here is derived from an EMBL/GenBank/DDBJ whole genome shotgun (WGS) entry which is preliminary data.</text>
</comment>
<protein>
    <submittedName>
        <fullName evidence="1">Jg9093 protein</fullName>
    </submittedName>
</protein>
<dbReference type="EMBL" id="CAKXAJ010025603">
    <property type="protein sequence ID" value="CAH2241976.1"/>
    <property type="molecule type" value="Genomic_DNA"/>
</dbReference>